<dbReference type="OrthoDB" id="6776301at2"/>
<protein>
    <submittedName>
        <fullName evidence="6">Spermidine/putrescine transport system substrate-binding protein</fullName>
    </submittedName>
</protein>
<dbReference type="Gene3D" id="3.40.190.10">
    <property type="entry name" value="Periplasmic binding protein-like II"/>
    <property type="match status" value="2"/>
</dbReference>
<dbReference type="PRINTS" id="PR00909">
    <property type="entry name" value="SPERMDNBNDNG"/>
</dbReference>
<dbReference type="GO" id="GO:0015846">
    <property type="term" value="P:polyamine transport"/>
    <property type="evidence" value="ECO:0007669"/>
    <property type="project" value="InterPro"/>
</dbReference>
<evidence type="ECO:0000313" key="7">
    <source>
        <dbReference type="Proteomes" id="UP000199441"/>
    </source>
</evidence>
<dbReference type="PANTHER" id="PTHR30222:SF17">
    <property type="entry name" value="SPERMIDINE_PUTRESCINE-BINDING PERIPLASMIC PROTEIN"/>
    <property type="match status" value="1"/>
</dbReference>
<name>A0A1H2Y396_9RHOB</name>
<comment type="subcellular location">
    <subcellularLocation>
        <location evidence="1">Periplasm</location>
    </subcellularLocation>
</comment>
<accession>A0A1H2Y396</accession>
<dbReference type="GO" id="GO:0042597">
    <property type="term" value="C:periplasmic space"/>
    <property type="evidence" value="ECO:0007669"/>
    <property type="project" value="UniProtKB-SubCell"/>
</dbReference>
<reference evidence="7" key="1">
    <citation type="submission" date="2016-10" db="EMBL/GenBank/DDBJ databases">
        <authorList>
            <person name="Varghese N."/>
            <person name="Submissions S."/>
        </authorList>
    </citation>
    <scope>NUCLEOTIDE SEQUENCE [LARGE SCALE GENOMIC DNA]</scope>
    <source>
        <strain evidence="7">DSM 26922</strain>
    </source>
</reference>
<dbReference type="SUPFAM" id="SSF53850">
    <property type="entry name" value="Periplasmic binding protein-like II"/>
    <property type="match status" value="1"/>
</dbReference>
<evidence type="ECO:0000256" key="1">
    <source>
        <dbReference type="ARBA" id="ARBA00004418"/>
    </source>
</evidence>
<feature type="chain" id="PRO_5011575613" evidence="5">
    <location>
        <begin position="37"/>
        <end position="380"/>
    </location>
</feature>
<dbReference type="RefSeq" id="WP_089946970.1">
    <property type="nucleotide sequence ID" value="NZ_FNOI01000003.1"/>
</dbReference>
<dbReference type="EMBL" id="FNOI01000003">
    <property type="protein sequence ID" value="SDW99596.1"/>
    <property type="molecule type" value="Genomic_DNA"/>
</dbReference>
<dbReference type="Pfam" id="PF13416">
    <property type="entry name" value="SBP_bac_8"/>
    <property type="match status" value="1"/>
</dbReference>
<dbReference type="Proteomes" id="UP000199441">
    <property type="component" value="Unassembled WGS sequence"/>
</dbReference>
<keyword evidence="3 5" id="KW-0732">Signal</keyword>
<evidence type="ECO:0000256" key="5">
    <source>
        <dbReference type="SAM" id="SignalP"/>
    </source>
</evidence>
<keyword evidence="2" id="KW-0813">Transport</keyword>
<dbReference type="PANTHER" id="PTHR30222">
    <property type="entry name" value="SPERMIDINE/PUTRESCINE-BINDING PERIPLASMIC PROTEIN"/>
    <property type="match status" value="1"/>
</dbReference>
<organism evidence="6 7">
    <name type="scientific">Litoreibacter albidus</name>
    <dbReference type="NCBI Taxonomy" id="670155"/>
    <lineage>
        <taxon>Bacteria</taxon>
        <taxon>Pseudomonadati</taxon>
        <taxon>Pseudomonadota</taxon>
        <taxon>Alphaproteobacteria</taxon>
        <taxon>Rhodobacterales</taxon>
        <taxon>Roseobacteraceae</taxon>
        <taxon>Litoreibacter</taxon>
    </lineage>
</organism>
<dbReference type="InterPro" id="IPR006311">
    <property type="entry name" value="TAT_signal"/>
</dbReference>
<evidence type="ECO:0000256" key="2">
    <source>
        <dbReference type="ARBA" id="ARBA00022448"/>
    </source>
</evidence>
<evidence type="ECO:0000313" key="6">
    <source>
        <dbReference type="EMBL" id="SDW99596.1"/>
    </source>
</evidence>
<keyword evidence="4" id="KW-0574">Periplasm</keyword>
<sequence length="380" mass="41085">MKHSKHNLSRRAMLKSGAVAGVAALASPALVSKAFASSGEMTLMDWSDYWPEDMLANFTADTGIKVNYIGIGSNEELINKMKASQGSGADLIGPTNNRSLQWGPLELLQPFDMTRIPIDAANPAMAKIGPDAWDFGGAGNTWIPHIWGTEGMSWRIDKWSPADGSGVPSYGEIWSEENAGKTMIRAHSGMLCAGLYMEASGAMDPGSVWAAYESEENMRKTWGMIADWCIARKKNLKLIWNDADTQKNGLLNDGVVVGQTWDGPPLALKTAGEPVTYQAPKEGAMAWVDGLAMPKGAKNVDQAYELIKYAFDPKNAGPAIDKHGYNSPILGADKLAGEAYAKNFSEAYPGDALANLNAWPAEAPWYADVRTEFVNKFQSA</sequence>
<dbReference type="AlphaFoldDB" id="A0A1H2Y396"/>
<dbReference type="InterPro" id="IPR006059">
    <property type="entry name" value="SBP"/>
</dbReference>
<dbReference type="GO" id="GO:0019808">
    <property type="term" value="F:polyamine binding"/>
    <property type="evidence" value="ECO:0007669"/>
    <property type="project" value="InterPro"/>
</dbReference>
<dbReference type="STRING" id="670155.SAMN04488001_2201"/>
<dbReference type="InterPro" id="IPR001188">
    <property type="entry name" value="Sperm_putr-bd"/>
</dbReference>
<evidence type="ECO:0000256" key="4">
    <source>
        <dbReference type="ARBA" id="ARBA00022764"/>
    </source>
</evidence>
<feature type="signal peptide" evidence="5">
    <location>
        <begin position="1"/>
        <end position="36"/>
    </location>
</feature>
<dbReference type="PROSITE" id="PS51318">
    <property type="entry name" value="TAT"/>
    <property type="match status" value="1"/>
</dbReference>
<keyword evidence="7" id="KW-1185">Reference proteome</keyword>
<evidence type="ECO:0000256" key="3">
    <source>
        <dbReference type="ARBA" id="ARBA00022729"/>
    </source>
</evidence>
<gene>
    <name evidence="6" type="ORF">SAMN04488001_2201</name>
</gene>
<proteinExistence type="predicted"/>